<sequence length="148" mass="16688">MAIVGEFFFSGIRLYRYQKPGSNPLTRLCQVLMASLRKYQVEVPNDKSLLYETVDIESTIASSRKLDRTNQFCAGCAQFGSSHCGGKEAFLQRIVGTLLRLMLWKACPNALQLSQAVLVACEFFYHSDDETIIDRYPENDAYGVENGK</sequence>
<reference evidence="2" key="1">
    <citation type="submission" date="2020-06" db="EMBL/GenBank/DDBJ databases">
        <authorList>
            <person name="Li T."/>
            <person name="Hu X."/>
            <person name="Zhang T."/>
            <person name="Song X."/>
            <person name="Zhang H."/>
            <person name="Dai N."/>
            <person name="Sheng W."/>
            <person name="Hou X."/>
            <person name="Wei L."/>
        </authorList>
    </citation>
    <scope>NUCLEOTIDE SEQUENCE</scope>
    <source>
        <strain evidence="2">G02</strain>
        <tissue evidence="2">Leaf</tissue>
    </source>
</reference>
<dbReference type="Gene3D" id="1.20.1250.20">
    <property type="entry name" value="MFS general substrate transporter like domains"/>
    <property type="match status" value="1"/>
</dbReference>
<dbReference type="AlphaFoldDB" id="A0AAW2RDS2"/>
<dbReference type="InterPro" id="IPR036259">
    <property type="entry name" value="MFS_trans_sf"/>
</dbReference>
<comment type="caution">
    <text evidence="2">The sequence shown here is derived from an EMBL/GenBank/DDBJ whole genome shotgun (WGS) entry which is preliminary data.</text>
</comment>
<evidence type="ECO:0000313" key="2">
    <source>
        <dbReference type="EMBL" id="KAL0378320.1"/>
    </source>
</evidence>
<accession>A0AAW2RDS2</accession>
<dbReference type="EMBL" id="JACGWJ010000013">
    <property type="protein sequence ID" value="KAL0378320.1"/>
    <property type="molecule type" value="Genomic_DNA"/>
</dbReference>
<comment type="similarity">
    <text evidence="1">Belongs to the major facilitator superfamily. Phosphate:H(+) symporter (TC 2.A.1.9) family.</text>
</comment>
<evidence type="ECO:0000256" key="1">
    <source>
        <dbReference type="ARBA" id="ARBA00044504"/>
    </source>
</evidence>
<reference evidence="2" key="2">
    <citation type="journal article" date="2024" name="Plant">
        <title>Genomic evolution and insights into agronomic trait innovations of Sesamum species.</title>
        <authorList>
            <person name="Miao H."/>
            <person name="Wang L."/>
            <person name="Qu L."/>
            <person name="Liu H."/>
            <person name="Sun Y."/>
            <person name="Le M."/>
            <person name="Wang Q."/>
            <person name="Wei S."/>
            <person name="Zheng Y."/>
            <person name="Lin W."/>
            <person name="Duan Y."/>
            <person name="Cao H."/>
            <person name="Xiong S."/>
            <person name="Wang X."/>
            <person name="Wei L."/>
            <person name="Li C."/>
            <person name="Ma Q."/>
            <person name="Ju M."/>
            <person name="Zhao R."/>
            <person name="Li G."/>
            <person name="Mu C."/>
            <person name="Tian Q."/>
            <person name="Mei H."/>
            <person name="Zhang T."/>
            <person name="Gao T."/>
            <person name="Zhang H."/>
        </authorList>
    </citation>
    <scope>NUCLEOTIDE SEQUENCE</scope>
    <source>
        <strain evidence="2">G02</strain>
    </source>
</reference>
<organism evidence="2">
    <name type="scientific">Sesamum radiatum</name>
    <name type="common">Black benniseed</name>
    <dbReference type="NCBI Taxonomy" id="300843"/>
    <lineage>
        <taxon>Eukaryota</taxon>
        <taxon>Viridiplantae</taxon>
        <taxon>Streptophyta</taxon>
        <taxon>Embryophyta</taxon>
        <taxon>Tracheophyta</taxon>
        <taxon>Spermatophyta</taxon>
        <taxon>Magnoliopsida</taxon>
        <taxon>eudicotyledons</taxon>
        <taxon>Gunneridae</taxon>
        <taxon>Pentapetalae</taxon>
        <taxon>asterids</taxon>
        <taxon>lamiids</taxon>
        <taxon>Lamiales</taxon>
        <taxon>Pedaliaceae</taxon>
        <taxon>Sesamum</taxon>
    </lineage>
</organism>
<proteinExistence type="inferred from homology"/>
<protein>
    <submittedName>
        <fullName evidence="2">Protein NRT1/ PTR FAMILY 8.3</fullName>
    </submittedName>
</protein>
<gene>
    <name evidence="2" type="ORF">Sradi_3137500</name>
</gene>
<name>A0AAW2RDS2_SESRA</name>